<dbReference type="EMBL" id="BLAG01000010">
    <property type="protein sequence ID" value="GES31137.1"/>
    <property type="molecule type" value="Genomic_DNA"/>
</dbReference>
<dbReference type="InterPro" id="IPR027417">
    <property type="entry name" value="P-loop_NTPase"/>
</dbReference>
<evidence type="ECO:0000313" key="14">
    <source>
        <dbReference type="Proteomes" id="UP000325598"/>
    </source>
</evidence>
<evidence type="ECO:0000256" key="6">
    <source>
        <dbReference type="ARBA" id="ARBA00022840"/>
    </source>
</evidence>
<feature type="compositionally biased region" description="Low complexity" evidence="11">
    <location>
        <begin position="345"/>
        <end position="357"/>
    </location>
</feature>
<feature type="compositionally biased region" description="Gly residues" evidence="11">
    <location>
        <begin position="333"/>
        <end position="344"/>
    </location>
</feature>
<evidence type="ECO:0000313" key="13">
    <source>
        <dbReference type="EMBL" id="GES31137.1"/>
    </source>
</evidence>
<dbReference type="GO" id="GO:0005524">
    <property type="term" value="F:ATP binding"/>
    <property type="evidence" value="ECO:0007669"/>
    <property type="project" value="UniProtKB-KW"/>
</dbReference>
<organism evidence="13 14">
    <name type="scientific">Streptomyces angustmyceticus</name>
    <dbReference type="NCBI Taxonomy" id="285578"/>
    <lineage>
        <taxon>Bacteria</taxon>
        <taxon>Bacillati</taxon>
        <taxon>Actinomycetota</taxon>
        <taxon>Actinomycetes</taxon>
        <taxon>Kitasatosporales</taxon>
        <taxon>Streptomycetaceae</taxon>
        <taxon>Streptomyces</taxon>
    </lineage>
</organism>
<keyword evidence="6 13" id="KW-0067">ATP-binding</keyword>
<evidence type="ECO:0000256" key="9">
    <source>
        <dbReference type="ARBA" id="ARBA00023251"/>
    </source>
</evidence>
<dbReference type="InterPro" id="IPR050763">
    <property type="entry name" value="ABC_transporter_ATP-binding"/>
</dbReference>
<feature type="domain" description="ABC transporter" evidence="12">
    <location>
        <begin position="5"/>
        <end position="235"/>
    </location>
</feature>
<dbReference type="Proteomes" id="UP000325598">
    <property type="component" value="Unassembled WGS sequence"/>
</dbReference>
<dbReference type="GO" id="GO:1900753">
    <property type="term" value="P:doxorubicin transport"/>
    <property type="evidence" value="ECO:0007669"/>
    <property type="project" value="InterPro"/>
</dbReference>
<evidence type="ECO:0000256" key="10">
    <source>
        <dbReference type="ARBA" id="ARBA00049985"/>
    </source>
</evidence>
<evidence type="ECO:0000256" key="3">
    <source>
        <dbReference type="ARBA" id="ARBA00022448"/>
    </source>
</evidence>
<dbReference type="GO" id="GO:0046677">
    <property type="term" value="P:response to antibiotic"/>
    <property type="evidence" value="ECO:0007669"/>
    <property type="project" value="UniProtKB-KW"/>
</dbReference>
<keyword evidence="3" id="KW-0813">Transport</keyword>
<dbReference type="InterPro" id="IPR025302">
    <property type="entry name" value="DrrA1/2-like_C"/>
</dbReference>
<reference evidence="13 14" key="1">
    <citation type="submission" date="2019-10" db="EMBL/GenBank/DDBJ databases">
        <title>Whole genome shotgun sequence of Streptomyces angustmyceticus NBRC 3934.</title>
        <authorList>
            <person name="Hosoyama A."/>
            <person name="Ichikawa N."/>
            <person name="Kimura A."/>
            <person name="Kitahashi Y."/>
            <person name="Komaki H."/>
            <person name="Uohara A."/>
        </authorList>
    </citation>
    <scope>NUCLEOTIDE SEQUENCE [LARGE SCALE GENOMIC DNA]</scope>
    <source>
        <strain evidence="13 14">NBRC 3934</strain>
    </source>
</reference>
<feature type="region of interest" description="Disordered" evidence="11">
    <location>
        <begin position="314"/>
        <end position="364"/>
    </location>
</feature>
<dbReference type="InterPro" id="IPR005894">
    <property type="entry name" value="DrrA"/>
</dbReference>
<dbReference type="GO" id="GO:0005886">
    <property type="term" value="C:plasma membrane"/>
    <property type="evidence" value="ECO:0007669"/>
    <property type="project" value="UniProtKB-SubCell"/>
</dbReference>
<keyword evidence="7" id="KW-1278">Translocase</keyword>
<evidence type="ECO:0000256" key="1">
    <source>
        <dbReference type="ARBA" id="ARBA00004413"/>
    </source>
</evidence>
<comment type="caution">
    <text evidence="13">The sequence shown here is derived from an EMBL/GenBank/DDBJ whole genome shotgun (WGS) entry which is preliminary data.</text>
</comment>
<dbReference type="RefSeq" id="WP_086717337.1">
    <property type="nucleotide sequence ID" value="NZ_BLAG01000010.1"/>
</dbReference>
<dbReference type="Pfam" id="PF00005">
    <property type="entry name" value="ABC_tran"/>
    <property type="match status" value="1"/>
</dbReference>
<dbReference type="GO" id="GO:0043215">
    <property type="term" value="P:daunorubicin transport"/>
    <property type="evidence" value="ECO:0007669"/>
    <property type="project" value="InterPro"/>
</dbReference>
<dbReference type="SUPFAM" id="SSF52540">
    <property type="entry name" value="P-loop containing nucleoside triphosphate hydrolases"/>
    <property type="match status" value="1"/>
</dbReference>
<dbReference type="InterPro" id="IPR003439">
    <property type="entry name" value="ABC_transporter-like_ATP-bd"/>
</dbReference>
<accession>A0A5J4L9U7</accession>
<comment type="subcellular location">
    <subcellularLocation>
        <location evidence="1">Cell membrane</location>
        <topology evidence="1">Peripheral membrane protein</topology>
        <orientation evidence="1">Cytoplasmic side</orientation>
    </subcellularLocation>
</comment>
<dbReference type="PROSITE" id="PS50893">
    <property type="entry name" value="ABC_TRANSPORTER_2"/>
    <property type="match status" value="1"/>
</dbReference>
<dbReference type="AlphaFoldDB" id="A0A5J4L9U7"/>
<dbReference type="OrthoDB" id="9804819at2"/>
<evidence type="ECO:0000259" key="12">
    <source>
        <dbReference type="PROSITE" id="PS50893"/>
    </source>
</evidence>
<evidence type="ECO:0000256" key="4">
    <source>
        <dbReference type="ARBA" id="ARBA00022475"/>
    </source>
</evidence>
<protein>
    <recommendedName>
        <fullName evidence="2">ABC-type xenobiotic transporter</fullName>
        <ecNumber evidence="2">7.6.2.2</ecNumber>
    </recommendedName>
</protein>
<dbReference type="PROSITE" id="PS00211">
    <property type="entry name" value="ABC_TRANSPORTER_1"/>
    <property type="match status" value="1"/>
</dbReference>
<dbReference type="Pfam" id="PF13732">
    <property type="entry name" value="DrrA1-3_C"/>
    <property type="match status" value="1"/>
</dbReference>
<evidence type="ECO:0000256" key="11">
    <source>
        <dbReference type="SAM" id="MobiDB-lite"/>
    </source>
</evidence>
<keyword evidence="9" id="KW-0046">Antibiotic resistance</keyword>
<dbReference type="PANTHER" id="PTHR42711:SF19">
    <property type="entry name" value="DOXORUBICIN RESISTANCE ATP-BINDING PROTEIN DRRA"/>
    <property type="match status" value="1"/>
</dbReference>
<dbReference type="InterPro" id="IPR017871">
    <property type="entry name" value="ABC_transporter-like_CS"/>
</dbReference>
<keyword evidence="4" id="KW-1003">Cell membrane</keyword>
<proteinExistence type="inferred from homology"/>
<dbReference type="SMART" id="SM00382">
    <property type="entry name" value="AAA"/>
    <property type="match status" value="1"/>
</dbReference>
<evidence type="ECO:0000256" key="5">
    <source>
        <dbReference type="ARBA" id="ARBA00022741"/>
    </source>
</evidence>
<keyword evidence="5" id="KW-0547">Nucleotide-binding</keyword>
<dbReference type="GeneID" id="96751826"/>
<name>A0A5J4L9U7_9ACTN</name>
<dbReference type="NCBIfam" id="TIGR01188">
    <property type="entry name" value="drrA"/>
    <property type="match status" value="1"/>
</dbReference>
<evidence type="ECO:0000256" key="8">
    <source>
        <dbReference type="ARBA" id="ARBA00023136"/>
    </source>
</evidence>
<dbReference type="Gene3D" id="3.40.50.300">
    <property type="entry name" value="P-loop containing nucleotide triphosphate hydrolases"/>
    <property type="match status" value="1"/>
</dbReference>
<dbReference type="GO" id="GO:0008559">
    <property type="term" value="F:ABC-type xenobiotic transporter activity"/>
    <property type="evidence" value="ECO:0007669"/>
    <property type="project" value="UniProtKB-EC"/>
</dbReference>
<keyword evidence="8" id="KW-0472">Membrane</keyword>
<evidence type="ECO:0000256" key="7">
    <source>
        <dbReference type="ARBA" id="ARBA00022967"/>
    </source>
</evidence>
<dbReference type="GO" id="GO:0016887">
    <property type="term" value="F:ATP hydrolysis activity"/>
    <property type="evidence" value="ECO:0007669"/>
    <property type="project" value="InterPro"/>
</dbReference>
<comment type="similarity">
    <text evidence="10">Belongs to the ABC transporter superfamily. Drug exporter-1 (DrugE1) (TC 3.A.1.105) family.</text>
</comment>
<dbReference type="InterPro" id="IPR003593">
    <property type="entry name" value="AAA+_ATPase"/>
</dbReference>
<keyword evidence="14" id="KW-1185">Reference proteome</keyword>
<dbReference type="EC" id="7.6.2.2" evidence="2"/>
<dbReference type="FunFam" id="3.40.50.300:FF:000589">
    <property type="entry name" value="ABC transporter, ATP-binding subunit"/>
    <property type="match status" value="1"/>
</dbReference>
<sequence>MPGAIYAEGLVKTFGDVRALDGVDLDVPKGTVLGMLGPNGAGKTTAVRVLTTLLQPDRGTARVAGIDVLAQPDKVRRSIGLSGQFAAVDEYLTGRENLTMVGQLYQMSGRDAKRRAAELLERFHLGDAADRPAKTYSGGMRRRLDLAAALVVSPPVMFMDEPTTGLDPRNRQALWDVIQELVAGGTTLLLTTQYLEEADRLAHDICVVDHGKVIARGTSDQLKARTGGERVEVVVHAAEHLTVADEVLRGFGKGEGTVEPHTRKLTVPVSGGAKLLAEVIRELDARGVEIDDIGLRRPTLDDVFISLTGHAAEAEENGTGGKGAVGRQKKGARGAGTTGPGGPGAVADAVGADAGATADKEGVK</sequence>
<gene>
    <name evidence="13" type="ORF">San01_36240</name>
</gene>
<dbReference type="PANTHER" id="PTHR42711">
    <property type="entry name" value="ABC TRANSPORTER ATP-BINDING PROTEIN"/>
    <property type="match status" value="1"/>
</dbReference>
<evidence type="ECO:0000256" key="2">
    <source>
        <dbReference type="ARBA" id="ARBA00012191"/>
    </source>
</evidence>